<dbReference type="OrthoDB" id="9807137at2"/>
<comment type="function">
    <text evidence="10">IGPS catalyzes the conversion of PRFAR and glutamine to IGP, AICAR and glutamate. The HisH subunit catalyzes the hydrolysis of glutamine to glutamate and ammonia as part of the synthesis of IGP and AICAR. The resulting ammonia molecule is channeled to the active site of HisF.</text>
</comment>
<dbReference type="InterPro" id="IPR017926">
    <property type="entry name" value="GATASE"/>
</dbReference>
<comment type="subcellular location">
    <subcellularLocation>
        <location evidence="10">Cytoplasm</location>
    </subcellularLocation>
</comment>
<proteinExistence type="inferred from homology"/>
<dbReference type="PROSITE" id="PS51273">
    <property type="entry name" value="GATASE_TYPE_1"/>
    <property type="match status" value="1"/>
</dbReference>
<evidence type="ECO:0000256" key="7">
    <source>
        <dbReference type="ARBA" id="ARBA00023239"/>
    </source>
</evidence>
<evidence type="ECO:0000256" key="4">
    <source>
        <dbReference type="ARBA" id="ARBA00022801"/>
    </source>
</evidence>
<evidence type="ECO:0000256" key="9">
    <source>
        <dbReference type="ARBA" id="ARBA00049534"/>
    </source>
</evidence>
<dbReference type="PIRSF" id="PIRSF000495">
    <property type="entry name" value="Amidotransf_hisH"/>
    <property type="match status" value="1"/>
</dbReference>
<comment type="pathway">
    <text evidence="1 10">Amino-acid biosynthesis; L-histidine biosynthesis; L-histidine from 5-phospho-alpha-D-ribose 1-diphosphate: step 5/9.</text>
</comment>
<evidence type="ECO:0000313" key="13">
    <source>
        <dbReference type="EMBL" id="AOS84258.1"/>
    </source>
</evidence>
<feature type="active site" evidence="10 11">
    <location>
        <position position="186"/>
    </location>
</feature>
<dbReference type="RefSeq" id="WP_069810451.1">
    <property type="nucleotide sequence ID" value="NZ_CP017305.1"/>
</dbReference>
<evidence type="ECO:0000256" key="3">
    <source>
        <dbReference type="ARBA" id="ARBA00022605"/>
    </source>
</evidence>
<dbReference type="PANTHER" id="PTHR42701">
    <property type="entry name" value="IMIDAZOLE GLYCEROL PHOSPHATE SYNTHASE SUBUNIT HISH"/>
    <property type="match status" value="1"/>
</dbReference>
<dbReference type="CDD" id="cd01748">
    <property type="entry name" value="GATase1_IGP_Synthase"/>
    <property type="match status" value="1"/>
</dbReference>
<accession>A0A1D8D7V1</accession>
<dbReference type="EC" id="3.5.1.2" evidence="10"/>
<evidence type="ECO:0000256" key="2">
    <source>
        <dbReference type="ARBA" id="ARBA00011152"/>
    </source>
</evidence>
<keyword evidence="7 10" id="KW-0456">Lyase</keyword>
<name>A0A1D8D7V1_CHLLM</name>
<keyword evidence="3 10" id="KW-0028">Amino-acid biosynthesis</keyword>
<dbReference type="GO" id="GO:0016829">
    <property type="term" value="F:lyase activity"/>
    <property type="evidence" value="ECO:0007669"/>
    <property type="project" value="UniProtKB-KW"/>
</dbReference>
<dbReference type="InterPro" id="IPR029062">
    <property type="entry name" value="Class_I_gatase-like"/>
</dbReference>
<evidence type="ECO:0000259" key="12">
    <source>
        <dbReference type="Pfam" id="PF00117"/>
    </source>
</evidence>
<dbReference type="InterPro" id="IPR010139">
    <property type="entry name" value="Imidazole-glycPsynth_HisH"/>
</dbReference>
<dbReference type="GO" id="GO:0000105">
    <property type="term" value="P:L-histidine biosynthetic process"/>
    <property type="evidence" value="ECO:0007669"/>
    <property type="project" value="UniProtKB-UniRule"/>
</dbReference>
<dbReference type="Pfam" id="PF00117">
    <property type="entry name" value="GATase"/>
    <property type="match status" value="1"/>
</dbReference>
<reference evidence="13" key="1">
    <citation type="submission" date="2016-09" db="EMBL/GenBank/DDBJ databases">
        <title>Genome sequence of Chlorobaculum limnaeum.</title>
        <authorList>
            <person name="Liu Z."/>
            <person name="Tank M."/>
            <person name="Bryant D.A."/>
        </authorList>
    </citation>
    <scope>NUCLEOTIDE SEQUENCE [LARGE SCALE GENOMIC DNA]</scope>
    <source>
        <strain evidence="13">DSM 1677</strain>
    </source>
</reference>
<dbReference type="STRING" id="274537.BIU88_09020"/>
<dbReference type="UniPathway" id="UPA00031">
    <property type="reaction ID" value="UER00010"/>
</dbReference>
<evidence type="ECO:0000256" key="11">
    <source>
        <dbReference type="PIRSR" id="PIRSR000495-1"/>
    </source>
</evidence>
<dbReference type="EC" id="4.3.2.10" evidence="10"/>
<comment type="catalytic activity">
    <reaction evidence="8 10">
        <text>5-[(5-phospho-1-deoxy-D-ribulos-1-ylimino)methylamino]-1-(5-phospho-beta-D-ribosyl)imidazole-4-carboxamide + L-glutamine = D-erythro-1-(imidazol-4-yl)glycerol 3-phosphate + 5-amino-1-(5-phospho-beta-D-ribosyl)imidazole-4-carboxamide + L-glutamate + H(+)</text>
        <dbReference type="Rhea" id="RHEA:24793"/>
        <dbReference type="ChEBI" id="CHEBI:15378"/>
        <dbReference type="ChEBI" id="CHEBI:29985"/>
        <dbReference type="ChEBI" id="CHEBI:58278"/>
        <dbReference type="ChEBI" id="CHEBI:58359"/>
        <dbReference type="ChEBI" id="CHEBI:58475"/>
        <dbReference type="ChEBI" id="CHEBI:58525"/>
        <dbReference type="EC" id="4.3.2.10"/>
    </reaction>
</comment>
<dbReference type="PANTHER" id="PTHR42701:SF1">
    <property type="entry name" value="IMIDAZOLE GLYCEROL PHOSPHATE SYNTHASE SUBUNIT HISH"/>
    <property type="match status" value="1"/>
</dbReference>
<comment type="subunit">
    <text evidence="2 10">Heterodimer of HisH and HisF.</text>
</comment>
<keyword evidence="10" id="KW-0963">Cytoplasm</keyword>
<dbReference type="HAMAP" id="MF_00278">
    <property type="entry name" value="HisH"/>
    <property type="match status" value="1"/>
</dbReference>
<evidence type="ECO:0000256" key="10">
    <source>
        <dbReference type="HAMAP-Rule" id="MF_00278"/>
    </source>
</evidence>
<dbReference type="AlphaFoldDB" id="A0A1D8D7V1"/>
<organism evidence="13 14">
    <name type="scientific">Chlorobaculum limnaeum</name>
    <dbReference type="NCBI Taxonomy" id="274537"/>
    <lineage>
        <taxon>Bacteria</taxon>
        <taxon>Pseudomonadati</taxon>
        <taxon>Chlorobiota</taxon>
        <taxon>Chlorobiia</taxon>
        <taxon>Chlorobiales</taxon>
        <taxon>Chlorobiaceae</taxon>
        <taxon>Chlorobaculum</taxon>
    </lineage>
</organism>
<dbReference type="GO" id="GO:0000107">
    <property type="term" value="F:imidazoleglycerol-phosphate synthase activity"/>
    <property type="evidence" value="ECO:0007669"/>
    <property type="project" value="UniProtKB-UniRule"/>
</dbReference>
<protein>
    <recommendedName>
        <fullName evidence="10">Imidazole glycerol phosphate synthase subunit HisH</fullName>
        <ecNumber evidence="10">4.3.2.10</ecNumber>
    </recommendedName>
    <alternativeName>
        <fullName evidence="10">IGP synthase glutaminase subunit</fullName>
        <ecNumber evidence="10">3.5.1.2</ecNumber>
    </alternativeName>
    <alternativeName>
        <fullName evidence="10">IGP synthase subunit HisH</fullName>
    </alternativeName>
    <alternativeName>
        <fullName evidence="10">ImGP synthase subunit HisH</fullName>
        <shortName evidence="10">IGPS subunit HisH</shortName>
    </alternativeName>
</protein>
<dbReference type="KEGG" id="clz:BIU88_09020"/>
<keyword evidence="14" id="KW-1185">Reference proteome</keyword>
<dbReference type="Proteomes" id="UP000095185">
    <property type="component" value="Chromosome"/>
</dbReference>
<dbReference type="NCBIfam" id="TIGR01855">
    <property type="entry name" value="IMP_synth_hisH"/>
    <property type="match status" value="1"/>
</dbReference>
<evidence type="ECO:0000313" key="14">
    <source>
        <dbReference type="Proteomes" id="UP000095185"/>
    </source>
</evidence>
<keyword evidence="4 10" id="KW-0378">Hydrolase</keyword>
<dbReference type="GO" id="GO:0005737">
    <property type="term" value="C:cytoplasm"/>
    <property type="evidence" value="ECO:0007669"/>
    <property type="project" value="UniProtKB-SubCell"/>
</dbReference>
<feature type="active site" description="Nucleophile" evidence="10 11">
    <location>
        <position position="79"/>
    </location>
</feature>
<sequence>MVFIADYGAGNLRSVHKAFDYLGIEAVVSDKASEMSRYEKVLIPGVGAFGPAMEALNRQGFGEALREHIDKGRSVLGICLGMQLFLSQSEEMGEHEGLGIVPGKVLRFRSSEDKIPQIGWNSADLCHKDSILFRNIPDRSYFYFVHSFYCSPDEPESVAATTFFAGKNFCSAIEKNGIFAVQFHPEKSSEAGLQVLKNFAEF</sequence>
<keyword evidence="6 10" id="KW-0368">Histidine biosynthesis</keyword>
<dbReference type="GO" id="GO:0004359">
    <property type="term" value="F:glutaminase activity"/>
    <property type="evidence" value="ECO:0007669"/>
    <property type="project" value="UniProtKB-EC"/>
</dbReference>
<gene>
    <name evidence="10" type="primary">hisH</name>
    <name evidence="13" type="ORF">BIU88_09020</name>
</gene>
<evidence type="ECO:0000256" key="6">
    <source>
        <dbReference type="ARBA" id="ARBA00023102"/>
    </source>
</evidence>
<feature type="active site" evidence="10 11">
    <location>
        <position position="184"/>
    </location>
</feature>
<evidence type="ECO:0000256" key="5">
    <source>
        <dbReference type="ARBA" id="ARBA00022962"/>
    </source>
</evidence>
<evidence type="ECO:0000256" key="8">
    <source>
        <dbReference type="ARBA" id="ARBA00047838"/>
    </source>
</evidence>
<dbReference type="Gene3D" id="3.40.50.880">
    <property type="match status" value="1"/>
</dbReference>
<keyword evidence="5 10" id="KW-0315">Glutamine amidotransferase</keyword>
<comment type="catalytic activity">
    <reaction evidence="9 10">
        <text>L-glutamine + H2O = L-glutamate + NH4(+)</text>
        <dbReference type="Rhea" id="RHEA:15889"/>
        <dbReference type="ChEBI" id="CHEBI:15377"/>
        <dbReference type="ChEBI" id="CHEBI:28938"/>
        <dbReference type="ChEBI" id="CHEBI:29985"/>
        <dbReference type="ChEBI" id="CHEBI:58359"/>
        <dbReference type="EC" id="3.5.1.2"/>
    </reaction>
</comment>
<evidence type="ECO:0000256" key="1">
    <source>
        <dbReference type="ARBA" id="ARBA00005091"/>
    </source>
</evidence>
<dbReference type="EMBL" id="CP017305">
    <property type="protein sequence ID" value="AOS84258.1"/>
    <property type="molecule type" value="Genomic_DNA"/>
</dbReference>
<dbReference type="SUPFAM" id="SSF52317">
    <property type="entry name" value="Class I glutamine amidotransferase-like"/>
    <property type="match status" value="1"/>
</dbReference>
<feature type="domain" description="Glutamine amidotransferase" evidence="12">
    <location>
        <begin position="4"/>
        <end position="199"/>
    </location>
</feature>